<keyword evidence="1" id="KW-0812">Transmembrane</keyword>
<accession>L8X0J3</accession>
<sequence length="157" mass="17294">MLSANIELKYAAKSGLPKNLSGQLGTAQLSFGVAGSWYIYRSIFATFSSRLGARTLLYHLAVILLRLRNPKILEHVLNIIASIALSFIWIGGAVWSQWFDADIWGYKLCVGCQGWGILKFHGGILAGIEATILAMSATLFIRSRVADFSSREPSRDE</sequence>
<reference evidence="2 3" key="1">
    <citation type="journal article" date="2013" name="Nat. Commun.">
        <title>The evolution and pathogenic mechanisms of the rice sheath blight pathogen.</title>
        <authorList>
            <person name="Zheng A."/>
            <person name="Lin R."/>
            <person name="Xu L."/>
            <person name="Qin P."/>
            <person name="Tang C."/>
            <person name="Ai P."/>
            <person name="Zhang D."/>
            <person name="Liu Y."/>
            <person name="Sun Z."/>
            <person name="Feng H."/>
            <person name="Wang Y."/>
            <person name="Chen Y."/>
            <person name="Liang X."/>
            <person name="Fu R."/>
            <person name="Li Q."/>
            <person name="Zhang J."/>
            <person name="Yu X."/>
            <person name="Xie Z."/>
            <person name="Ding L."/>
            <person name="Guan P."/>
            <person name="Tang J."/>
            <person name="Liang Y."/>
            <person name="Wang S."/>
            <person name="Deng Q."/>
            <person name="Li S."/>
            <person name="Zhu J."/>
            <person name="Wang L."/>
            <person name="Liu H."/>
            <person name="Li P."/>
        </authorList>
    </citation>
    <scope>NUCLEOTIDE SEQUENCE [LARGE SCALE GENOMIC DNA]</scope>
    <source>
        <strain evidence="3">AG-1 IA</strain>
    </source>
</reference>
<protein>
    <submittedName>
        <fullName evidence="2">Uncharacterized protein</fullName>
    </submittedName>
</protein>
<evidence type="ECO:0000313" key="2">
    <source>
        <dbReference type="EMBL" id="ELU42617.1"/>
    </source>
</evidence>
<feature type="transmembrane region" description="Helical" evidence="1">
    <location>
        <begin position="118"/>
        <end position="141"/>
    </location>
</feature>
<dbReference type="Proteomes" id="UP000011668">
    <property type="component" value="Unassembled WGS sequence"/>
</dbReference>
<dbReference type="HOGENOM" id="CLU_1679150_0_0_1"/>
<keyword evidence="3" id="KW-1185">Reference proteome</keyword>
<comment type="caution">
    <text evidence="2">The sequence shown here is derived from an EMBL/GenBank/DDBJ whole genome shotgun (WGS) entry which is preliminary data.</text>
</comment>
<keyword evidence="1" id="KW-1133">Transmembrane helix</keyword>
<name>L8X0J3_THACA</name>
<dbReference type="AlphaFoldDB" id="L8X0J3"/>
<keyword evidence="1" id="KW-0472">Membrane</keyword>
<dbReference type="OrthoDB" id="3222442at2759"/>
<dbReference type="EMBL" id="AFRT01000780">
    <property type="protein sequence ID" value="ELU42617.1"/>
    <property type="molecule type" value="Genomic_DNA"/>
</dbReference>
<evidence type="ECO:0000313" key="3">
    <source>
        <dbReference type="Proteomes" id="UP000011668"/>
    </source>
</evidence>
<feature type="transmembrane region" description="Helical" evidence="1">
    <location>
        <begin position="76"/>
        <end position="98"/>
    </location>
</feature>
<evidence type="ECO:0000256" key="1">
    <source>
        <dbReference type="SAM" id="Phobius"/>
    </source>
</evidence>
<organism evidence="2 3">
    <name type="scientific">Thanatephorus cucumeris (strain AG1-IA)</name>
    <name type="common">Rice sheath blight fungus</name>
    <name type="synonym">Rhizoctonia solani</name>
    <dbReference type="NCBI Taxonomy" id="983506"/>
    <lineage>
        <taxon>Eukaryota</taxon>
        <taxon>Fungi</taxon>
        <taxon>Dikarya</taxon>
        <taxon>Basidiomycota</taxon>
        <taxon>Agaricomycotina</taxon>
        <taxon>Agaricomycetes</taxon>
        <taxon>Cantharellales</taxon>
        <taxon>Ceratobasidiaceae</taxon>
        <taxon>Rhizoctonia</taxon>
        <taxon>Rhizoctonia solani AG-1</taxon>
    </lineage>
</organism>
<proteinExistence type="predicted"/>
<gene>
    <name evidence="2" type="ORF">AG1IA_03336</name>
</gene>